<proteinExistence type="predicted"/>
<accession>A0A3A1WJD1</accession>
<dbReference type="AlphaFoldDB" id="A0A3A1WJD1"/>
<reference evidence="2" key="1">
    <citation type="submission" date="2018-09" db="EMBL/GenBank/DDBJ databases">
        <authorList>
            <person name="Tuo L."/>
        </authorList>
    </citation>
    <scope>NUCLEOTIDE SEQUENCE [LARGE SCALE GENOMIC DNA]</scope>
    <source>
        <strain evidence="2">M2BS4Y-1</strain>
    </source>
</reference>
<dbReference type="Proteomes" id="UP000265750">
    <property type="component" value="Unassembled WGS sequence"/>
</dbReference>
<organism evidence="1 2">
    <name type="scientific">Aureimonas flava</name>
    <dbReference type="NCBI Taxonomy" id="2320271"/>
    <lineage>
        <taxon>Bacteria</taxon>
        <taxon>Pseudomonadati</taxon>
        <taxon>Pseudomonadota</taxon>
        <taxon>Alphaproteobacteria</taxon>
        <taxon>Hyphomicrobiales</taxon>
        <taxon>Aurantimonadaceae</taxon>
        <taxon>Aureimonas</taxon>
    </lineage>
</organism>
<gene>
    <name evidence="1" type="ORF">D3218_07715</name>
</gene>
<evidence type="ECO:0000313" key="2">
    <source>
        <dbReference type="Proteomes" id="UP000265750"/>
    </source>
</evidence>
<sequence>MAIVDQEVLSIICARSRAAIIRRADGKPIRRIIPGHRTVPVGIVSSLKVGLPIAYESPAEFLAIKVLESDVSVIGYMAQPHLLRMDDGARHLDFYPDIECVHVDNSIRVIEVKGSSDKRWLDPAYRRKLAMAGEVYRSIGYAFDIVHEADLRASRVYRAATIMWPSRRVVIPDRMVFGAVQAAESGRSNRRTIIDLLGGGPLGAARLDALAIRRLVTWSDVWGRSPAAVCRRVTTLESWNGWA</sequence>
<keyword evidence="2" id="KW-1185">Reference proteome</keyword>
<evidence type="ECO:0008006" key="3">
    <source>
        <dbReference type="Google" id="ProtNLM"/>
    </source>
</evidence>
<name>A0A3A1WJD1_9HYPH</name>
<dbReference type="OrthoDB" id="8758923at2"/>
<dbReference type="RefSeq" id="WP_119539365.1">
    <property type="nucleotide sequence ID" value="NZ_QYRN01000004.1"/>
</dbReference>
<protein>
    <recommendedName>
        <fullName evidence="3">TnsA endonuclease N-terminal domain-containing protein</fullName>
    </recommendedName>
</protein>
<comment type="caution">
    <text evidence="1">The sequence shown here is derived from an EMBL/GenBank/DDBJ whole genome shotgun (WGS) entry which is preliminary data.</text>
</comment>
<evidence type="ECO:0000313" key="1">
    <source>
        <dbReference type="EMBL" id="RIY01250.1"/>
    </source>
</evidence>
<dbReference type="EMBL" id="QYRN01000004">
    <property type="protein sequence ID" value="RIY01250.1"/>
    <property type="molecule type" value="Genomic_DNA"/>
</dbReference>